<dbReference type="PANTHER" id="PTHR11742">
    <property type="entry name" value="MANNOSYL-OLIGOSACCHARIDE ALPHA-1,2-MANNOSIDASE-RELATED"/>
    <property type="match status" value="1"/>
</dbReference>
<feature type="active site" description="Proton donor" evidence="11">
    <location>
        <position position="378"/>
    </location>
</feature>
<keyword evidence="12" id="KW-0479">Metal-binding</keyword>
<dbReference type="GO" id="GO:0004571">
    <property type="term" value="F:mannosyl-oligosaccharide 1,2-alpha-mannosidase activity"/>
    <property type="evidence" value="ECO:0007669"/>
    <property type="project" value="UniProtKB-EC"/>
</dbReference>
<dbReference type="Proteomes" id="UP001321749">
    <property type="component" value="Unassembled WGS sequence"/>
</dbReference>
<organism evidence="17 18">
    <name type="scientific">Cladorrhinum samala</name>
    <dbReference type="NCBI Taxonomy" id="585594"/>
    <lineage>
        <taxon>Eukaryota</taxon>
        <taxon>Fungi</taxon>
        <taxon>Dikarya</taxon>
        <taxon>Ascomycota</taxon>
        <taxon>Pezizomycotina</taxon>
        <taxon>Sordariomycetes</taxon>
        <taxon>Sordariomycetidae</taxon>
        <taxon>Sordariales</taxon>
        <taxon>Podosporaceae</taxon>
        <taxon>Cladorrhinum</taxon>
    </lineage>
</organism>
<dbReference type="InterPro" id="IPR001382">
    <property type="entry name" value="Glyco_hydro_47"/>
</dbReference>
<comment type="cofactor">
    <cofactor evidence="1 12">
        <name>Ca(2+)</name>
        <dbReference type="ChEBI" id="CHEBI:29108"/>
    </cofactor>
</comment>
<dbReference type="GO" id="GO:0005783">
    <property type="term" value="C:endoplasmic reticulum"/>
    <property type="evidence" value="ECO:0007669"/>
    <property type="project" value="TreeGrafter"/>
</dbReference>
<evidence type="ECO:0000313" key="18">
    <source>
        <dbReference type="Proteomes" id="UP001321749"/>
    </source>
</evidence>
<evidence type="ECO:0000256" key="11">
    <source>
        <dbReference type="PIRSR" id="PIRSR601382-1"/>
    </source>
</evidence>
<dbReference type="GO" id="GO:0036503">
    <property type="term" value="P:ERAD pathway"/>
    <property type="evidence" value="ECO:0007669"/>
    <property type="project" value="UniProtKB-ARBA"/>
</dbReference>
<evidence type="ECO:0000256" key="13">
    <source>
        <dbReference type="PIRSR" id="PIRSR601382-3"/>
    </source>
</evidence>
<dbReference type="InterPro" id="IPR050749">
    <property type="entry name" value="Glycosyl_Hydrolase_47"/>
</dbReference>
<dbReference type="PRINTS" id="PR00747">
    <property type="entry name" value="GLYHDRLASE47"/>
</dbReference>
<comment type="pathway">
    <text evidence="2">Protein modification; protein glycosylation.</text>
</comment>
<dbReference type="Pfam" id="PF01532">
    <property type="entry name" value="Glyco_hydro_47"/>
    <property type="match status" value="1"/>
</dbReference>
<dbReference type="GO" id="GO:0016020">
    <property type="term" value="C:membrane"/>
    <property type="evidence" value="ECO:0007669"/>
    <property type="project" value="InterPro"/>
</dbReference>
<accession>A0AAV9HI15</accession>
<dbReference type="FunFam" id="1.50.10.10:FF:000047">
    <property type="entry name" value="Mannosyl-oligosaccharide alpha-1,2-mannosidase"/>
    <property type="match status" value="1"/>
</dbReference>
<proteinExistence type="inferred from homology"/>
<feature type="chain" id="PRO_5043731856" description="alpha-1,2-Mannosidase" evidence="16">
    <location>
        <begin position="27"/>
        <end position="539"/>
    </location>
</feature>
<gene>
    <name evidence="17" type="ORF">QBC42DRAFT_307939</name>
</gene>
<dbReference type="SUPFAM" id="SSF48225">
    <property type="entry name" value="Seven-hairpin glycosidases"/>
    <property type="match status" value="1"/>
</dbReference>
<evidence type="ECO:0000256" key="6">
    <source>
        <dbReference type="ARBA" id="ARBA00023157"/>
    </source>
</evidence>
<keyword evidence="5 14" id="KW-0378">Hydrolase</keyword>
<reference evidence="17" key="1">
    <citation type="journal article" date="2023" name="Mol. Phylogenet. Evol.">
        <title>Genome-scale phylogeny and comparative genomics of the fungal order Sordariales.</title>
        <authorList>
            <person name="Hensen N."/>
            <person name="Bonometti L."/>
            <person name="Westerberg I."/>
            <person name="Brannstrom I.O."/>
            <person name="Guillou S."/>
            <person name="Cros-Aarteil S."/>
            <person name="Calhoun S."/>
            <person name="Haridas S."/>
            <person name="Kuo A."/>
            <person name="Mondo S."/>
            <person name="Pangilinan J."/>
            <person name="Riley R."/>
            <person name="LaButti K."/>
            <person name="Andreopoulos B."/>
            <person name="Lipzen A."/>
            <person name="Chen C."/>
            <person name="Yan M."/>
            <person name="Daum C."/>
            <person name="Ng V."/>
            <person name="Clum A."/>
            <person name="Steindorff A."/>
            <person name="Ohm R.A."/>
            <person name="Martin F."/>
            <person name="Silar P."/>
            <person name="Natvig D.O."/>
            <person name="Lalanne C."/>
            <person name="Gautier V."/>
            <person name="Ament-Velasquez S.L."/>
            <person name="Kruys A."/>
            <person name="Hutchinson M.I."/>
            <person name="Powell A.J."/>
            <person name="Barry K."/>
            <person name="Miller A.N."/>
            <person name="Grigoriev I.V."/>
            <person name="Debuchy R."/>
            <person name="Gladieux P."/>
            <person name="Hiltunen Thoren M."/>
            <person name="Johannesson H."/>
        </authorList>
    </citation>
    <scope>NUCLEOTIDE SEQUENCE</scope>
    <source>
        <strain evidence="17">PSN324</strain>
    </source>
</reference>
<keyword evidence="7" id="KW-0325">Glycoprotein</keyword>
<feature type="disulfide bond" evidence="13">
    <location>
        <begin position="335"/>
        <end position="364"/>
    </location>
</feature>
<keyword evidence="12" id="KW-0106">Calcium</keyword>
<evidence type="ECO:0000256" key="5">
    <source>
        <dbReference type="ARBA" id="ARBA00022801"/>
    </source>
</evidence>
<comment type="similarity">
    <text evidence="3 14">Belongs to the glycosyl hydrolase 47 family.</text>
</comment>
<comment type="caution">
    <text evidence="17">The sequence shown here is derived from an EMBL/GenBank/DDBJ whole genome shotgun (WGS) entry which is preliminary data.</text>
</comment>
<evidence type="ECO:0000256" key="7">
    <source>
        <dbReference type="ARBA" id="ARBA00023180"/>
    </source>
</evidence>
<evidence type="ECO:0000256" key="1">
    <source>
        <dbReference type="ARBA" id="ARBA00001913"/>
    </source>
</evidence>
<feature type="active site" description="Proton donor" evidence="11">
    <location>
        <position position="123"/>
    </location>
</feature>
<dbReference type="EMBL" id="MU865041">
    <property type="protein sequence ID" value="KAK4459283.1"/>
    <property type="molecule type" value="Genomic_DNA"/>
</dbReference>
<feature type="region of interest" description="Disordered" evidence="15">
    <location>
        <begin position="26"/>
        <end position="55"/>
    </location>
</feature>
<evidence type="ECO:0000256" key="12">
    <source>
        <dbReference type="PIRSR" id="PIRSR601382-2"/>
    </source>
</evidence>
<dbReference type="GO" id="GO:0005975">
    <property type="term" value="P:carbohydrate metabolic process"/>
    <property type="evidence" value="ECO:0007669"/>
    <property type="project" value="InterPro"/>
</dbReference>
<feature type="binding site" evidence="12">
    <location>
        <position position="514"/>
    </location>
    <ligand>
        <name>Ca(2+)</name>
        <dbReference type="ChEBI" id="CHEBI:29108"/>
    </ligand>
</feature>
<evidence type="ECO:0000256" key="4">
    <source>
        <dbReference type="ARBA" id="ARBA00022729"/>
    </source>
</evidence>
<protein>
    <recommendedName>
        <fullName evidence="14">alpha-1,2-Mannosidase</fullName>
        <ecNumber evidence="14">3.2.1.-</ecNumber>
    </recommendedName>
</protein>
<feature type="active site" evidence="11">
    <location>
        <position position="270"/>
    </location>
</feature>
<feature type="active site" evidence="11">
    <location>
        <position position="422"/>
    </location>
</feature>
<evidence type="ECO:0000256" key="3">
    <source>
        <dbReference type="ARBA" id="ARBA00007658"/>
    </source>
</evidence>
<evidence type="ECO:0000313" key="17">
    <source>
        <dbReference type="EMBL" id="KAK4459283.1"/>
    </source>
</evidence>
<evidence type="ECO:0000256" key="16">
    <source>
        <dbReference type="SAM" id="SignalP"/>
    </source>
</evidence>
<feature type="compositionally biased region" description="Low complexity" evidence="15">
    <location>
        <begin position="26"/>
        <end position="42"/>
    </location>
</feature>
<dbReference type="InterPro" id="IPR012341">
    <property type="entry name" value="6hp_glycosidase-like_sf"/>
</dbReference>
<keyword evidence="6 13" id="KW-1015">Disulfide bond</keyword>
<reference evidence="17" key="2">
    <citation type="submission" date="2023-06" db="EMBL/GenBank/DDBJ databases">
        <authorList>
            <consortium name="Lawrence Berkeley National Laboratory"/>
            <person name="Mondo S.J."/>
            <person name="Hensen N."/>
            <person name="Bonometti L."/>
            <person name="Westerberg I."/>
            <person name="Brannstrom I.O."/>
            <person name="Guillou S."/>
            <person name="Cros-Aarteil S."/>
            <person name="Calhoun S."/>
            <person name="Haridas S."/>
            <person name="Kuo A."/>
            <person name="Pangilinan J."/>
            <person name="Riley R."/>
            <person name="Labutti K."/>
            <person name="Andreopoulos B."/>
            <person name="Lipzen A."/>
            <person name="Chen C."/>
            <person name="Yanf M."/>
            <person name="Daum C."/>
            <person name="Ng V."/>
            <person name="Clum A."/>
            <person name="Steindorff A."/>
            <person name="Ohm R."/>
            <person name="Martin F."/>
            <person name="Silar P."/>
            <person name="Natvig D."/>
            <person name="Lalanne C."/>
            <person name="Gautier V."/>
            <person name="Ament-Velasquez S.L."/>
            <person name="Kruys A."/>
            <person name="Hutchinson M.I."/>
            <person name="Powell A.J."/>
            <person name="Barry K."/>
            <person name="Miller A.N."/>
            <person name="Grigoriev I.V."/>
            <person name="Debuchy R."/>
            <person name="Gladieux P."/>
            <person name="Thoren M.H."/>
            <person name="Johannesson H."/>
        </authorList>
    </citation>
    <scope>NUCLEOTIDE SEQUENCE</scope>
    <source>
        <strain evidence="17">PSN324</strain>
    </source>
</reference>
<dbReference type="GO" id="GO:0005509">
    <property type="term" value="F:calcium ion binding"/>
    <property type="evidence" value="ECO:0007669"/>
    <property type="project" value="InterPro"/>
</dbReference>
<dbReference type="EC" id="3.2.1.-" evidence="14"/>
<evidence type="ECO:0000256" key="14">
    <source>
        <dbReference type="RuleBase" id="RU361193"/>
    </source>
</evidence>
<evidence type="ECO:0000256" key="2">
    <source>
        <dbReference type="ARBA" id="ARBA00004922"/>
    </source>
</evidence>
<evidence type="ECO:0000256" key="10">
    <source>
        <dbReference type="ARBA" id="ARBA00048605"/>
    </source>
</evidence>
<dbReference type="AlphaFoldDB" id="A0AAV9HI15"/>
<dbReference type="InterPro" id="IPR036026">
    <property type="entry name" value="Seven-hairpin_glycosidases"/>
</dbReference>
<name>A0AAV9HI15_9PEZI</name>
<comment type="catalytic activity">
    <reaction evidence="9">
        <text>N(4)-(alpha-D-Man-(1-&gt;2)-alpha-D-Man-(1-&gt;2)-alpha-D-Man-(1-&gt;3)-[alpha-D-Man-(1-&gt;3)-[alpha-D-Man-(1-&gt;2)-alpha-D-Man-(1-&gt;6)]-alpha-D-Man-(1-&gt;6)]-beta-D-Man-(1-&gt;4)-beta-D-GlcNAc-(1-&gt;4)-beta-D-GlcNAc)-L-asparaginyl-[protein] (N-glucan mannose isomer 8A1,2,3B1,3) + 3 H2O = N(4)-(alpha-D-Man-(1-&gt;3)-[alpha-D-Man-(1-&gt;3)-[alpha-D-Man-(1-&gt;6)]-alpha-D-Man-(1-&gt;6)]-beta-D-Man-(1-&gt;4)-beta-D-GlcNAc-(1-&gt;4)-beta-D-GlcNAc)-L-asparaginyl-[protein] (N-glucan mannose isomer 5A1,2) + 3 beta-D-mannose</text>
        <dbReference type="Rhea" id="RHEA:56028"/>
        <dbReference type="Rhea" id="RHEA-COMP:14358"/>
        <dbReference type="Rhea" id="RHEA-COMP:14367"/>
        <dbReference type="ChEBI" id="CHEBI:15377"/>
        <dbReference type="ChEBI" id="CHEBI:28563"/>
        <dbReference type="ChEBI" id="CHEBI:59087"/>
        <dbReference type="ChEBI" id="CHEBI:60628"/>
        <dbReference type="EC" id="3.2.1.113"/>
    </reaction>
</comment>
<sequence>MYIFGVGSTAAVALMGLASHAVTISAAPADSPSDSDSPSKGSGDSERPRPPYRSPQYVVNTRRANSVKQAFEVSWDGNGWGASAVDAFSTALIMGNWQVVDQLLEYIPKIDFSKTNTEVSLFETTIRYLGGLLSAYDLITGPLSGYIPRNRTSQVYSILTQAKRLADNLKIAFDTPSGIPDNNLFFNPPRKAGSQTNGIATIGTLVLEWTRLSDLTGDQQYARLAQRAEEYLLHPRPALGEPFPGLLGANVDLGTGLFVDGAGGWGGGTDSFYEYLIKMYLYDPNRFSEYRDRWVLAADSSMRYLVSHPTTRPDLTYLAMWRNRTLHFFSEHLACFAGGNFILGGLTLSEPAYTQFGLDLVNGCYATYKNTATGIGPEIFQWQDSRTPLNSTNNPAPPADQVKFYSGAGFWVSNGGYVLRPEVIESYYYAYRATGDTKYQEWAWEAFKAINASCRVGSGYSSIVDVNKEGGGGFKDFQESFWFAEVLKYSYLIFAEDAPWQIQADHANEFVFNTEAHPIRIASGRERYRRGGYGKRDQK</sequence>
<evidence type="ECO:0000256" key="9">
    <source>
        <dbReference type="ARBA" id="ARBA00047669"/>
    </source>
</evidence>
<keyword evidence="18" id="KW-1185">Reference proteome</keyword>
<evidence type="ECO:0000256" key="15">
    <source>
        <dbReference type="SAM" id="MobiDB-lite"/>
    </source>
</evidence>
<keyword evidence="8 14" id="KW-0326">Glycosidase</keyword>
<feature type="signal peptide" evidence="16">
    <location>
        <begin position="1"/>
        <end position="26"/>
    </location>
</feature>
<dbReference type="PANTHER" id="PTHR11742:SF101">
    <property type="entry name" value="MANNOSYL-OLIGOSACCHARIDE ALPHA-1,2-MANNOSIDASE 1B"/>
    <property type="match status" value="1"/>
</dbReference>
<evidence type="ECO:0000256" key="8">
    <source>
        <dbReference type="ARBA" id="ARBA00023295"/>
    </source>
</evidence>
<comment type="catalytic activity">
    <reaction evidence="10">
        <text>N(4)-(alpha-D-Man-(1-&gt;2)-alpha-D-Man-(1-&gt;2)-alpha-D-Man-(1-&gt;3)-[alpha-D-Man-(1-&gt;2)-alpha-D-Man-(1-&gt;3)-[alpha-D-Man-(1-&gt;2)-alpha-D-Man-(1-&gt;6)]-alpha-D-Man-(1-&gt;6)]-beta-D-Man-(1-&gt;4)-beta-D-GlcNAc-(1-&gt;4)-beta-D-GlcNAc)-L-asparaginyl-[protein] (N-glucan mannose isomer 9A1,2,3B1,2,3) + 4 H2O = N(4)-(alpha-D-Man-(1-&gt;3)-[alpha-D-Man-(1-&gt;3)-[alpha-D-Man-(1-&gt;6)]-alpha-D-Man-(1-&gt;6)]-beta-D-Man-(1-&gt;4)-beta-D-GlcNAc-(1-&gt;4)-beta-D-GlcNAc)-L-asparaginyl-[protein] (N-glucan mannose isomer 5A1,2) + 4 beta-D-mannose</text>
        <dbReference type="Rhea" id="RHEA:56008"/>
        <dbReference type="Rhea" id="RHEA-COMP:14356"/>
        <dbReference type="Rhea" id="RHEA-COMP:14367"/>
        <dbReference type="ChEBI" id="CHEBI:15377"/>
        <dbReference type="ChEBI" id="CHEBI:28563"/>
        <dbReference type="ChEBI" id="CHEBI:59087"/>
        <dbReference type="ChEBI" id="CHEBI:139493"/>
        <dbReference type="EC" id="3.2.1.113"/>
    </reaction>
</comment>
<keyword evidence="4 16" id="KW-0732">Signal</keyword>
<dbReference type="Gene3D" id="1.50.10.10">
    <property type="match status" value="1"/>
</dbReference>